<evidence type="ECO:0000259" key="5">
    <source>
        <dbReference type="PROSITE" id="PS50883"/>
    </source>
</evidence>
<comment type="caution">
    <text evidence="7">The sequence shown here is derived from an EMBL/GenBank/DDBJ whole genome shotgun (WGS) entry which is preliminary data.</text>
</comment>
<dbReference type="InterPro" id="IPR043128">
    <property type="entry name" value="Rev_trsase/Diguanyl_cyclase"/>
</dbReference>
<dbReference type="Gene3D" id="3.20.20.450">
    <property type="entry name" value="EAL domain"/>
    <property type="match status" value="1"/>
</dbReference>
<dbReference type="SMART" id="SM00086">
    <property type="entry name" value="PAC"/>
    <property type="match status" value="3"/>
</dbReference>
<feature type="domain" description="PAC" evidence="4">
    <location>
        <begin position="345"/>
        <end position="399"/>
    </location>
</feature>
<evidence type="ECO:0000259" key="3">
    <source>
        <dbReference type="PROSITE" id="PS50112"/>
    </source>
</evidence>
<dbReference type="InterPro" id="IPR001610">
    <property type="entry name" value="PAC"/>
</dbReference>
<sequence length="974" mass="109055">MPRKHRSSADRILCNSHDRSNRMLHILVVDQGGALLDQLTALAGDAALYRFESVTVEEAYASLQQRRGDLLLVDDQAGECTGIALLHRCATELAMVVPLIYCTNSIDKEMIDAAFAAGATDVLRLKGMSADLFGRSLCYALEQVRQRLKTNSMLRTIIDLVPGMIYVKDRDGRFLLANQATAEFYGTSVSQIIGTNQAYWHRDVDEFALFQEQDRKVIDHHEHIEGMIDQLTTPDGVCHILETSKIPLSFFDGNVPAVLGISRDITENRRLQKAQTMVMAALDAAADAVVITALDGTIEYVNLAFERMTGYSAAEAIGQTPRILKSGHQDTAFYREMWKILLAGETFRAVITNRRKDGLLFEAEETITPVYDEHNHMVAFVAVERDVTEKKKAEQALRSSEERFSLAAEGSNDGLWDWDIVNDQVYVSPRVYAMVGRDETSGAIRTAADFFDLLAAADGQSGLLKRINRHLNGLTEYFSHECKISSEDGKKNRWLQARGIARRDEAGHAIRMAGSLTDITVFKQSEKELVEQSLRDPLTGLANRKMFMNHLTSAIHASDVHGDYQAAVLYIGINRMKELRTSMGDTLGDRLISKVARRIRDCTRPSDVFAYVHSGEFAMLLPKVQSQHAAEIMATRIDKAMGRPFRESAQQIKVSTSIGITMIDHSSSRVPEYVLRDAALAQSEARKRSQQYSLFDQRMHDAALQRIQLESELDDAIAGHQFQLYLQPIMDLQHEVIAGFEALIRWMHHDRGMISPAEFIPVAEETGQIIEIGKWVLRQAFQQLCKWHGMGGVRSDLYISINLSPLQLADEATLQLIYQLLEQAPFPPSHLRIEITESAILEDAEYTRSLLGKLHECGSRLYLDDFGTGYSSLSYLHSFPFDVLKVDQSFTFKIDSDPATRKITESIIQLGTHLGMKVVAEGVETEAHRNVLIGMGCHYGQGYLFSKPLPPEQAETFIDTSCLHVAGQGYAEKP</sequence>
<organism evidence="7 8">
    <name type="scientific">Mariprofundus erugo</name>
    <dbReference type="NCBI Taxonomy" id="2528639"/>
    <lineage>
        <taxon>Bacteria</taxon>
        <taxon>Pseudomonadati</taxon>
        <taxon>Pseudomonadota</taxon>
        <taxon>Candidatius Mariprofundia</taxon>
        <taxon>Mariprofundales</taxon>
        <taxon>Mariprofundaceae</taxon>
        <taxon>Mariprofundus</taxon>
    </lineage>
</organism>
<dbReference type="EMBL" id="VBRY01000012">
    <property type="protein sequence ID" value="TLS65986.1"/>
    <property type="molecule type" value="Genomic_DNA"/>
</dbReference>
<dbReference type="InterPro" id="IPR013767">
    <property type="entry name" value="PAS_fold"/>
</dbReference>
<dbReference type="GO" id="GO:0006355">
    <property type="term" value="P:regulation of DNA-templated transcription"/>
    <property type="evidence" value="ECO:0007669"/>
    <property type="project" value="InterPro"/>
</dbReference>
<dbReference type="PROSITE" id="PS50110">
    <property type="entry name" value="RESPONSE_REGULATORY"/>
    <property type="match status" value="1"/>
</dbReference>
<dbReference type="Gene3D" id="2.10.70.100">
    <property type="match status" value="1"/>
</dbReference>
<dbReference type="SMART" id="SM00091">
    <property type="entry name" value="PAS"/>
    <property type="match status" value="3"/>
</dbReference>
<dbReference type="InterPro" id="IPR013655">
    <property type="entry name" value="PAS_fold_3"/>
</dbReference>
<dbReference type="Pfam" id="PF00990">
    <property type="entry name" value="GGDEF"/>
    <property type="match status" value="1"/>
</dbReference>
<dbReference type="SUPFAM" id="SSF55785">
    <property type="entry name" value="PYP-like sensor domain (PAS domain)"/>
    <property type="match status" value="3"/>
</dbReference>
<dbReference type="Pfam" id="PF00563">
    <property type="entry name" value="EAL"/>
    <property type="match status" value="1"/>
</dbReference>
<dbReference type="PROSITE" id="PS50112">
    <property type="entry name" value="PAS"/>
    <property type="match status" value="2"/>
</dbReference>
<dbReference type="Pfam" id="PF08447">
    <property type="entry name" value="PAS_3"/>
    <property type="match status" value="1"/>
</dbReference>
<dbReference type="AlphaFoldDB" id="A0A5R9GGE2"/>
<gene>
    <name evidence="7" type="ORF">FEF65_11750</name>
</gene>
<dbReference type="Pfam" id="PF00989">
    <property type="entry name" value="PAS"/>
    <property type="match status" value="1"/>
</dbReference>
<feature type="domain" description="PAS" evidence="3">
    <location>
        <begin position="274"/>
        <end position="320"/>
    </location>
</feature>
<dbReference type="InterPro" id="IPR000160">
    <property type="entry name" value="GGDEF_dom"/>
</dbReference>
<dbReference type="InterPro" id="IPR000700">
    <property type="entry name" value="PAS-assoc_C"/>
</dbReference>
<dbReference type="SMART" id="SM00267">
    <property type="entry name" value="GGDEF"/>
    <property type="match status" value="1"/>
</dbReference>
<dbReference type="InterPro" id="IPR000014">
    <property type="entry name" value="PAS"/>
</dbReference>
<dbReference type="InterPro" id="IPR035965">
    <property type="entry name" value="PAS-like_dom_sf"/>
</dbReference>
<dbReference type="NCBIfam" id="TIGR00229">
    <property type="entry name" value="sensory_box"/>
    <property type="match status" value="3"/>
</dbReference>
<feature type="domain" description="PAC" evidence="4">
    <location>
        <begin position="478"/>
        <end position="531"/>
    </location>
</feature>
<reference evidence="7 8" key="1">
    <citation type="journal article" date="2019" name="Appl. Environ. Microbiol.">
        <title>Environmental Evidence and Genomic Insight of Iron-oxidizing Bacteria Preference Towards More Corrosion Resistant Stainless Steel at Higher Salinities.</title>
        <authorList>
            <person name="Garrison C.E."/>
            <person name="Price K.A."/>
            <person name="Field E.K."/>
        </authorList>
    </citation>
    <scope>NUCLEOTIDE SEQUENCE [LARGE SCALE GENOMIC DNA]</scope>
    <source>
        <strain evidence="7 8">P3</strain>
    </source>
</reference>
<dbReference type="CDD" id="cd00130">
    <property type="entry name" value="PAS"/>
    <property type="match status" value="2"/>
</dbReference>
<evidence type="ECO:0000259" key="2">
    <source>
        <dbReference type="PROSITE" id="PS50110"/>
    </source>
</evidence>
<dbReference type="GO" id="GO:0000160">
    <property type="term" value="P:phosphorelay signal transduction system"/>
    <property type="evidence" value="ECO:0007669"/>
    <property type="project" value="InterPro"/>
</dbReference>
<dbReference type="Gene3D" id="3.40.50.2300">
    <property type="match status" value="1"/>
</dbReference>
<proteinExistence type="predicted"/>
<keyword evidence="8" id="KW-1185">Reference proteome</keyword>
<dbReference type="InterPro" id="IPR001789">
    <property type="entry name" value="Sig_transdc_resp-reg_receiver"/>
</dbReference>
<dbReference type="InterPro" id="IPR035919">
    <property type="entry name" value="EAL_sf"/>
</dbReference>
<feature type="domain" description="PAC" evidence="4">
    <location>
        <begin position="222"/>
        <end position="277"/>
    </location>
</feature>
<dbReference type="SUPFAM" id="SSF52172">
    <property type="entry name" value="CheY-like"/>
    <property type="match status" value="1"/>
</dbReference>
<dbReference type="InterPro" id="IPR013656">
    <property type="entry name" value="PAS_4"/>
</dbReference>
<dbReference type="InterPro" id="IPR029787">
    <property type="entry name" value="Nucleotide_cyclase"/>
</dbReference>
<dbReference type="CDD" id="cd01948">
    <property type="entry name" value="EAL"/>
    <property type="match status" value="1"/>
</dbReference>
<dbReference type="Proteomes" id="UP000306585">
    <property type="component" value="Unassembled WGS sequence"/>
</dbReference>
<name>A0A5R9GGE2_9PROT</name>
<dbReference type="InterPro" id="IPR011006">
    <property type="entry name" value="CheY-like_superfamily"/>
</dbReference>
<dbReference type="InterPro" id="IPR001633">
    <property type="entry name" value="EAL_dom"/>
</dbReference>
<feature type="domain" description="Response regulatory" evidence="2">
    <location>
        <begin position="25"/>
        <end position="140"/>
    </location>
</feature>
<evidence type="ECO:0000313" key="8">
    <source>
        <dbReference type="Proteomes" id="UP000306585"/>
    </source>
</evidence>
<dbReference type="SMART" id="SM00052">
    <property type="entry name" value="EAL"/>
    <property type="match status" value="1"/>
</dbReference>
<dbReference type="PANTHER" id="PTHR44757">
    <property type="entry name" value="DIGUANYLATE CYCLASE DGCP"/>
    <property type="match status" value="1"/>
</dbReference>
<feature type="domain" description="GGDEF" evidence="6">
    <location>
        <begin position="564"/>
        <end position="697"/>
    </location>
</feature>
<dbReference type="CDD" id="cd01949">
    <property type="entry name" value="GGDEF"/>
    <property type="match status" value="1"/>
</dbReference>
<accession>A0A5R9GGE2</accession>
<dbReference type="SUPFAM" id="SSF55073">
    <property type="entry name" value="Nucleotide cyclase"/>
    <property type="match status" value="1"/>
</dbReference>
<feature type="domain" description="PAS" evidence="3">
    <location>
        <begin position="150"/>
        <end position="221"/>
    </location>
</feature>
<dbReference type="PROSITE" id="PS50883">
    <property type="entry name" value="EAL"/>
    <property type="match status" value="1"/>
</dbReference>
<feature type="modified residue" description="4-aspartylphosphate" evidence="1">
    <location>
        <position position="74"/>
    </location>
</feature>
<dbReference type="PROSITE" id="PS50113">
    <property type="entry name" value="PAC"/>
    <property type="match status" value="3"/>
</dbReference>
<dbReference type="Gene3D" id="3.30.450.20">
    <property type="entry name" value="PAS domain"/>
    <property type="match status" value="3"/>
</dbReference>
<dbReference type="InterPro" id="IPR052155">
    <property type="entry name" value="Biofilm_reg_signaling"/>
</dbReference>
<dbReference type="Gene3D" id="3.30.70.270">
    <property type="match status" value="1"/>
</dbReference>
<dbReference type="PROSITE" id="PS50887">
    <property type="entry name" value="GGDEF"/>
    <property type="match status" value="1"/>
</dbReference>
<dbReference type="NCBIfam" id="TIGR00254">
    <property type="entry name" value="GGDEF"/>
    <property type="match status" value="1"/>
</dbReference>
<evidence type="ECO:0000313" key="7">
    <source>
        <dbReference type="EMBL" id="TLS65986.1"/>
    </source>
</evidence>
<keyword evidence="1" id="KW-0597">Phosphoprotein</keyword>
<evidence type="ECO:0000259" key="4">
    <source>
        <dbReference type="PROSITE" id="PS50113"/>
    </source>
</evidence>
<dbReference type="SUPFAM" id="SSF141868">
    <property type="entry name" value="EAL domain-like"/>
    <property type="match status" value="1"/>
</dbReference>
<evidence type="ECO:0000256" key="1">
    <source>
        <dbReference type="PROSITE-ProRule" id="PRU00169"/>
    </source>
</evidence>
<feature type="domain" description="EAL" evidence="5">
    <location>
        <begin position="706"/>
        <end position="962"/>
    </location>
</feature>
<protein>
    <submittedName>
        <fullName evidence="7">EAL domain-containing protein</fullName>
    </submittedName>
</protein>
<dbReference type="Pfam" id="PF08448">
    <property type="entry name" value="PAS_4"/>
    <property type="match status" value="1"/>
</dbReference>
<evidence type="ECO:0000259" key="6">
    <source>
        <dbReference type="PROSITE" id="PS50887"/>
    </source>
</evidence>
<dbReference type="PANTHER" id="PTHR44757:SF2">
    <property type="entry name" value="BIOFILM ARCHITECTURE MAINTENANCE PROTEIN MBAA"/>
    <property type="match status" value="1"/>
</dbReference>